<organism evidence="4 5">
    <name type="scientific">Cupriavidus numazuensis</name>
    <dbReference type="NCBI Taxonomy" id="221992"/>
    <lineage>
        <taxon>Bacteria</taxon>
        <taxon>Pseudomonadati</taxon>
        <taxon>Pseudomonadota</taxon>
        <taxon>Betaproteobacteria</taxon>
        <taxon>Burkholderiales</taxon>
        <taxon>Burkholderiaceae</taxon>
        <taxon>Cupriavidus</taxon>
    </lineage>
</organism>
<dbReference type="InterPro" id="IPR029045">
    <property type="entry name" value="ClpP/crotonase-like_dom_sf"/>
</dbReference>
<comment type="function">
    <text evidence="3">Converts o-succinylbenzoyl-CoA (OSB-CoA) to 1,4-dihydroxy-2-naphthoyl-CoA (DHNA-CoA).</text>
</comment>
<sequence>MTKYTDILFDRKDGVARITINRPERYNAFRGHTCEELIDAFNTAGWDPSIGVIVLTGAGDKAFCTGGDQSAHDGKYDGRGVVGLPVEELQGVIREVPKPVIARVNGYAIGGGNVLVTCCDLAIASDTAIFGQVGPKVGSVDPGFGTAFLSRVVGEKKAREIWFLCRRYPAKQALEMGLVNRVVDPAELDAEVAIWCNEILGMSPTAIAIAKRSFNADSDSIRGIGGLGMQALALYYQTAESREGVSAFLEKRRPQFRGIVNGHQGDA</sequence>
<dbReference type="CDD" id="cd06558">
    <property type="entry name" value="crotonase-like"/>
    <property type="match status" value="1"/>
</dbReference>
<dbReference type="InterPro" id="IPR014748">
    <property type="entry name" value="Enoyl-CoA_hydra_C"/>
</dbReference>
<comment type="caution">
    <text evidence="3">Lacks conserved residue(s) required for the propagation of feature annotation.</text>
</comment>
<dbReference type="GO" id="GO:0008935">
    <property type="term" value="F:1,4-dihydroxy-2-naphthoyl-CoA synthase activity"/>
    <property type="evidence" value="ECO:0007669"/>
    <property type="project" value="UniProtKB-EC"/>
</dbReference>
<comment type="caution">
    <text evidence="4">The sequence shown here is derived from an EMBL/GenBank/DDBJ whole genome shotgun (WGS) entry which is preliminary data.</text>
</comment>
<dbReference type="EMBL" id="CAJPVI010000043">
    <property type="protein sequence ID" value="CAG2157933.1"/>
    <property type="molecule type" value="Genomic_DNA"/>
</dbReference>
<reference evidence="4 5" key="1">
    <citation type="submission" date="2021-03" db="EMBL/GenBank/DDBJ databases">
        <authorList>
            <person name="Peeters C."/>
        </authorList>
    </citation>
    <scope>NUCLEOTIDE SEQUENCE [LARGE SCALE GENOMIC DNA]</scope>
    <source>
        <strain evidence="4 5">LMG 26411</strain>
    </source>
</reference>
<feature type="binding site" description="in other chain" evidence="3">
    <location>
        <begin position="65"/>
        <end position="69"/>
    </location>
    <ligand>
        <name>substrate</name>
        <note>ligand shared between two neighboring subunits</note>
    </ligand>
</feature>
<feature type="binding site" evidence="3">
    <location>
        <position position="251"/>
    </location>
    <ligand>
        <name>substrate</name>
        <note>ligand shared between two neighboring subunits</note>
    </ligand>
</feature>
<dbReference type="Pfam" id="PF00378">
    <property type="entry name" value="ECH_1"/>
    <property type="match status" value="1"/>
</dbReference>
<dbReference type="Gene3D" id="1.10.12.10">
    <property type="entry name" value="Lyase 2-enoyl-coa Hydratase, Chain A, domain 2"/>
    <property type="match status" value="1"/>
</dbReference>
<dbReference type="InterPro" id="IPR018376">
    <property type="entry name" value="Enoyl-CoA_hyd/isom_CS"/>
</dbReference>
<accession>A0ABM8TQA0</accession>
<name>A0ABM8TQA0_9BURK</name>
<dbReference type="Gene3D" id="3.90.226.10">
    <property type="entry name" value="2-enoyl-CoA Hydratase, Chain A, domain 1"/>
    <property type="match status" value="1"/>
</dbReference>
<dbReference type="PANTHER" id="PTHR43113:SF1">
    <property type="entry name" value="1,4-DIHYDROXY-2-NAPHTHOYL-COA SYNTHASE, PEROXISOMAL"/>
    <property type="match status" value="1"/>
</dbReference>
<feature type="binding site" description="in other chain" evidence="3">
    <location>
        <begin position="107"/>
        <end position="111"/>
    </location>
    <ligand>
        <name>substrate</name>
        <note>ligand shared between two neighboring subunits</note>
    </ligand>
</feature>
<comment type="similarity">
    <text evidence="3">Belongs to the enoyl-CoA hydratase/isomerase family. MenB subfamily.</text>
</comment>
<dbReference type="RefSeq" id="WP_211956619.1">
    <property type="nucleotide sequence ID" value="NZ_CAJPVI010000043.1"/>
</dbReference>
<protein>
    <recommendedName>
        <fullName evidence="3">1,4-dihydroxy-2-naphthoyl-CoA synthase</fullName>
        <shortName evidence="3">DHNA-CoA synthase</shortName>
        <ecNumber evidence="3">4.1.3.36</ecNumber>
    </recommendedName>
</protein>
<evidence type="ECO:0000256" key="1">
    <source>
        <dbReference type="ARBA" id="ARBA00000177"/>
    </source>
</evidence>
<dbReference type="SUPFAM" id="SSF52096">
    <property type="entry name" value="ClpP/crotonase"/>
    <property type="match status" value="1"/>
</dbReference>
<keyword evidence="5" id="KW-1185">Reference proteome</keyword>
<comment type="pathway">
    <text evidence="3">Quinol/quinone metabolism; menaquinone biosynthesis.</text>
</comment>
<keyword evidence="2 3" id="KW-0456">Lyase</keyword>
<dbReference type="InterPro" id="IPR010198">
    <property type="entry name" value="DHNA-CoA_synthase_MenB"/>
</dbReference>
<dbReference type="HAMAP" id="MF_01934">
    <property type="entry name" value="MenB"/>
    <property type="match status" value="1"/>
</dbReference>
<feature type="binding site" description="in other chain" evidence="3">
    <location>
        <position position="139"/>
    </location>
    <ligand>
        <name>substrate</name>
        <note>ligand shared between two neighboring subunits</note>
    </ligand>
</feature>
<comment type="pathway">
    <text evidence="3">Quinol/quinone metabolism; 1,4-dihydroxy-2-naphthoate biosynthesis; 1,4-dihydroxy-2-naphthoate from chorismate: step 6/7.</text>
</comment>
<proteinExistence type="inferred from homology"/>
<evidence type="ECO:0000256" key="3">
    <source>
        <dbReference type="HAMAP-Rule" id="MF_01934"/>
    </source>
</evidence>
<dbReference type="InterPro" id="IPR001753">
    <property type="entry name" value="Enoyl-CoA_hydra/iso"/>
</dbReference>
<dbReference type="EC" id="4.1.3.36" evidence="3"/>
<keyword evidence="3" id="KW-0474">Menaquinone biosynthesis</keyword>
<gene>
    <name evidence="4" type="primary">menB_7</name>
    <name evidence="3" type="synonym">menB</name>
    <name evidence="4" type="ORF">LMG26411_05762</name>
</gene>
<dbReference type="PANTHER" id="PTHR43113">
    <property type="entry name" value="NUCLEOSIDE-DIPHOSPHATE-SUGAR EPIMERASE"/>
    <property type="match status" value="1"/>
</dbReference>
<feature type="site" description="Important for catalysis" evidence="3">
    <location>
        <position position="236"/>
    </location>
</feature>
<dbReference type="PROSITE" id="PS00166">
    <property type="entry name" value="ENOYL_COA_HYDRATASE"/>
    <property type="match status" value="1"/>
</dbReference>
<comment type="catalytic activity">
    <reaction evidence="1 3">
        <text>2-succinylbenzoyl-CoA + H(+) = 1,4-dihydroxy-2-naphthoyl-CoA + H2O</text>
        <dbReference type="Rhea" id="RHEA:26562"/>
        <dbReference type="ChEBI" id="CHEBI:15377"/>
        <dbReference type="ChEBI" id="CHEBI:15378"/>
        <dbReference type="ChEBI" id="CHEBI:57364"/>
        <dbReference type="ChEBI" id="CHEBI:58897"/>
        <dbReference type="EC" id="4.1.3.36"/>
    </reaction>
</comment>
<evidence type="ECO:0000313" key="5">
    <source>
        <dbReference type="Proteomes" id="UP000672657"/>
    </source>
</evidence>
<dbReference type="Proteomes" id="UP000672657">
    <property type="component" value="Unassembled WGS sequence"/>
</dbReference>
<evidence type="ECO:0000256" key="2">
    <source>
        <dbReference type="ARBA" id="ARBA00023239"/>
    </source>
</evidence>
<feature type="binding site" evidence="3">
    <location>
        <position position="236"/>
    </location>
    <ligand>
        <name>substrate</name>
        <note>ligand shared between two neighboring subunits</note>
    </ligand>
</feature>
<evidence type="ECO:0000313" key="4">
    <source>
        <dbReference type="EMBL" id="CAG2157933.1"/>
    </source>
</evidence>